<dbReference type="PANTHER" id="PTHR46116">
    <property type="entry name" value="(E3-INDEPENDENT) E2 UBIQUITIN-CONJUGATING ENZYME"/>
    <property type="match status" value="1"/>
</dbReference>
<feature type="region of interest" description="Disordered" evidence="3">
    <location>
        <begin position="289"/>
        <end position="321"/>
    </location>
</feature>
<keyword evidence="2" id="KW-0833">Ubl conjugation pathway</keyword>
<protein>
    <submittedName>
        <fullName evidence="6">Ubiquitin-conjugating enzyme E2 38</fullName>
    </submittedName>
    <submittedName>
        <fullName evidence="6">Ubiquitin-conjugating enzyme E2 39</fullName>
    </submittedName>
</protein>
<dbReference type="Pfam" id="PF00179">
    <property type="entry name" value="UQ_con"/>
    <property type="match status" value="1"/>
</dbReference>
<reference evidence="5" key="1">
    <citation type="journal article" date="2014" name="Nat. Commun.">
        <title>The tobacco genome sequence and its comparison with those of tomato and potato.</title>
        <authorList>
            <person name="Sierro N."/>
            <person name="Battey J.N."/>
            <person name="Ouadi S."/>
            <person name="Bakaher N."/>
            <person name="Bovet L."/>
            <person name="Willig A."/>
            <person name="Goepfert S."/>
            <person name="Peitsch M.C."/>
            <person name="Ivanov N.V."/>
        </authorList>
    </citation>
    <scope>NUCLEOTIDE SEQUENCE [LARGE SCALE GENOMIC DNA]</scope>
</reference>
<dbReference type="OMA" id="HGTMMIN"/>
<dbReference type="RefSeq" id="XP_016450776.1">
    <property type="nucleotide sequence ID" value="XM_016595290.1"/>
</dbReference>
<evidence type="ECO:0000313" key="5">
    <source>
        <dbReference type="Proteomes" id="UP000790787"/>
    </source>
</evidence>
<evidence type="ECO:0000259" key="4">
    <source>
        <dbReference type="PROSITE" id="PS50127"/>
    </source>
</evidence>
<dbReference type="RefSeq" id="XP_016450776.1">
    <property type="nucleotide sequence ID" value="XM_016595290.2"/>
</dbReference>
<keyword evidence="5" id="KW-1185">Reference proteome</keyword>
<dbReference type="STRING" id="4097.A0A1S3YEW4"/>
<feature type="domain" description="UBC core" evidence="4">
    <location>
        <begin position="46"/>
        <end position="206"/>
    </location>
</feature>
<dbReference type="PaxDb" id="4097-A0A1S3YEW4"/>
<dbReference type="AlphaFoldDB" id="A0A1S3YEW4"/>
<name>A0A1S3YEW4_TOBAC</name>
<dbReference type="OrthoDB" id="47801at2759"/>
<proteinExistence type="predicted"/>
<dbReference type="CDD" id="cd23837">
    <property type="entry name" value="UBCc_UBE2O"/>
    <property type="match status" value="1"/>
</dbReference>
<dbReference type="SUPFAM" id="SSF54495">
    <property type="entry name" value="UBC-like"/>
    <property type="match status" value="1"/>
</dbReference>
<evidence type="ECO:0000256" key="3">
    <source>
        <dbReference type="SAM" id="MobiDB-lite"/>
    </source>
</evidence>
<dbReference type="PROSITE" id="PS50127">
    <property type="entry name" value="UBC_2"/>
    <property type="match status" value="1"/>
</dbReference>
<dbReference type="GO" id="GO:0061631">
    <property type="term" value="F:ubiquitin conjugating enzyme activity"/>
    <property type="evidence" value="ECO:0000318"/>
    <property type="project" value="GO_Central"/>
</dbReference>
<organism evidence="5 6">
    <name type="scientific">Nicotiana tabacum</name>
    <name type="common">Common tobacco</name>
    <dbReference type="NCBI Taxonomy" id="4097"/>
    <lineage>
        <taxon>Eukaryota</taxon>
        <taxon>Viridiplantae</taxon>
        <taxon>Streptophyta</taxon>
        <taxon>Embryophyta</taxon>
        <taxon>Tracheophyta</taxon>
        <taxon>Spermatophyta</taxon>
        <taxon>Magnoliopsida</taxon>
        <taxon>eudicotyledons</taxon>
        <taxon>Gunneridae</taxon>
        <taxon>Pentapetalae</taxon>
        <taxon>asterids</taxon>
        <taxon>lamiids</taxon>
        <taxon>Solanales</taxon>
        <taxon>Solanaceae</taxon>
        <taxon>Nicotianoideae</taxon>
        <taxon>Nicotianeae</taxon>
        <taxon>Nicotiana</taxon>
    </lineage>
</organism>
<dbReference type="KEGG" id="nta:107775542"/>
<accession>A0A1S3YEW4</accession>
<dbReference type="InterPro" id="IPR000608">
    <property type="entry name" value="UBC"/>
</dbReference>
<dbReference type="SMART" id="SM00212">
    <property type="entry name" value="UBCc"/>
    <property type="match status" value="1"/>
</dbReference>
<keyword evidence="1" id="KW-0808">Transferase</keyword>
<dbReference type="PANTHER" id="PTHR46116:SF19">
    <property type="entry name" value="UBIQUITIN-CONJUGATING ENZYME FAMILY PROTEIN"/>
    <property type="match status" value="1"/>
</dbReference>
<evidence type="ECO:0000256" key="2">
    <source>
        <dbReference type="ARBA" id="ARBA00022786"/>
    </source>
</evidence>
<dbReference type="GeneID" id="107775542"/>
<evidence type="ECO:0000256" key="1">
    <source>
        <dbReference type="ARBA" id="ARBA00022679"/>
    </source>
</evidence>
<dbReference type="FunFam" id="3.10.110.10:FF:000133">
    <property type="entry name" value="Putative ubiquitin-conjugating enzyme E2 38"/>
    <property type="match status" value="1"/>
</dbReference>
<evidence type="ECO:0000313" key="6">
    <source>
        <dbReference type="RefSeq" id="XP_016450776.1"/>
    </source>
</evidence>
<dbReference type="InterPro" id="IPR016135">
    <property type="entry name" value="UBQ-conjugating_enzyme/RWD"/>
</dbReference>
<gene>
    <name evidence="6" type="primary">LOC107775542</name>
</gene>
<reference evidence="6" key="2">
    <citation type="submission" date="2025-08" db="UniProtKB">
        <authorList>
            <consortium name="RefSeq"/>
        </authorList>
    </citation>
    <scope>IDENTIFICATION</scope>
    <source>
        <tissue evidence="6">Leaf</tissue>
    </source>
</reference>
<dbReference type="Proteomes" id="UP000790787">
    <property type="component" value="Chromosome 20"/>
</dbReference>
<dbReference type="SMR" id="A0A1S3YEW4"/>
<dbReference type="Gene3D" id="3.10.110.10">
    <property type="entry name" value="Ubiquitin Conjugating Enzyme"/>
    <property type="match status" value="1"/>
</dbReference>
<sequence length="341" mass="39378">MATASGEGQKIQFPHFDVVSDESDHYYLKSNQSRKDKNSFKDANTSTCRNIMKEWKILEKNLPESIYVRAYELRMDLLRAVIIGAPGTPYHDGLFFFDIVFPSDYPRHPPKVYYHSRGYHMNPNLYPNGTVCLSLINTWNGSNQEMWTPKNSTILQLLVSIQGLVLNSRPYFNEPGHENYTTSERWKNTSLAYNEKVFILSCKTMLCHIRTPPKNFEAFVYEHFRERGEFILAAVNAYSDGKAIVGCYQGDNQTSSRVNVSAEFQRNSKKMYVELQKAFKKFSISSPNQVEMKPKEQAKKKKRKNKENSSGVKPKVTEEKSKGGIMQKIVGFIKHIFEFEN</sequence>